<dbReference type="InterPro" id="IPR005625">
    <property type="entry name" value="PepSY-ass_TM"/>
</dbReference>
<feature type="transmembrane region" description="Helical" evidence="2">
    <location>
        <begin position="274"/>
        <end position="294"/>
    </location>
</feature>
<dbReference type="RefSeq" id="WP_264815120.1">
    <property type="nucleotide sequence ID" value="NZ_BAPV01000009.1"/>
</dbReference>
<dbReference type="PANTHER" id="PTHR34219:SF6">
    <property type="entry name" value="BLR3280 PROTEIN"/>
    <property type="match status" value="1"/>
</dbReference>
<keyword evidence="2" id="KW-0472">Membrane</keyword>
<reference evidence="3" key="1">
    <citation type="submission" date="2013-04" db="EMBL/GenBank/DDBJ databases">
        <title>The genome sequencing project of 58 acetic acid bacteria.</title>
        <authorList>
            <person name="Okamoto-Kainuma A."/>
            <person name="Ishikawa M."/>
            <person name="Umino S."/>
            <person name="Koizumi Y."/>
            <person name="Shiwa Y."/>
            <person name="Yoshikawa H."/>
            <person name="Matsutani M."/>
            <person name="Matsushita K."/>
        </authorList>
    </citation>
    <scope>NUCLEOTIDE SEQUENCE</scope>
    <source>
        <strain evidence="3">NRIC 0535</strain>
    </source>
</reference>
<name>A0ABQ0Q1W6_9PROT</name>
<dbReference type="Pfam" id="PF03929">
    <property type="entry name" value="PepSY_TM"/>
    <property type="match status" value="1"/>
</dbReference>
<dbReference type="PANTHER" id="PTHR34219">
    <property type="entry name" value="IRON-REGULATED INNER MEMBRANE PROTEIN-RELATED"/>
    <property type="match status" value="1"/>
</dbReference>
<evidence type="ECO:0000256" key="2">
    <source>
        <dbReference type="SAM" id="Phobius"/>
    </source>
</evidence>
<sequence>MAAPSSSLKRRKRIVRLAFLMHRWLGITVGTMMILWCLSGMVMLWQAWPVPDPAASRMAHGVIDLRIAPVFPRLHEAYRSFRLTMAGRVPLLQTVTLQGLTTSHDLRDGRIVMASSGAGSDARDTGSSSLLSPDDVLDDARRYALATGDQGVLTFRGIKRDDQWIMNTKGRETGFYRYDSDSTSGSILYLSPLTGDVVQATTRQSRFWAWVGAIPHWLYPSLLRRHAQLWSNVLIVLSGAGIVLTLLGLWIGWRRLNTGRHISPYRHIHYLHHIAGLAFGPLLLSWIVTGFLTMNPGGFLARRDAPDWTTKLYTALPDDMPDTVMASLSAHPDRHFRDLRAASLGGHPFLVGTNADGTTQRLNSHLDPFPLTQNAVEAAVRETGLQGVVTKLERDDRFYFSTRHVTRSFPVYRVTGSDGVQLYLDGQSGLPLLVVDGAARGSRWIIYGPHDFDFFPWLRLPLTRLILVFPVLLSVTLVSLAGGVIGLRRLIRRRGPSGTRHNRKATTPPAGDKKHS</sequence>
<keyword evidence="2" id="KW-1133">Transmembrane helix</keyword>
<feature type="region of interest" description="Disordered" evidence="1">
    <location>
        <begin position="495"/>
        <end position="516"/>
    </location>
</feature>
<feature type="compositionally biased region" description="Basic residues" evidence="1">
    <location>
        <begin position="495"/>
        <end position="504"/>
    </location>
</feature>
<evidence type="ECO:0000313" key="4">
    <source>
        <dbReference type="Proteomes" id="UP001062776"/>
    </source>
</evidence>
<evidence type="ECO:0000256" key="1">
    <source>
        <dbReference type="SAM" id="MobiDB-lite"/>
    </source>
</evidence>
<dbReference type="Proteomes" id="UP001062776">
    <property type="component" value="Unassembled WGS sequence"/>
</dbReference>
<proteinExistence type="predicted"/>
<comment type="caution">
    <text evidence="3">The sequence shown here is derived from an EMBL/GenBank/DDBJ whole genome shotgun (WGS) entry which is preliminary data.</text>
</comment>
<keyword evidence="2" id="KW-0812">Transmembrane</keyword>
<keyword evidence="4" id="KW-1185">Reference proteome</keyword>
<gene>
    <name evidence="3" type="ORF">AA0535_1283</name>
</gene>
<accession>A0ABQ0Q1W6</accession>
<feature type="transmembrane region" description="Helical" evidence="2">
    <location>
        <begin position="21"/>
        <end position="48"/>
    </location>
</feature>
<feature type="transmembrane region" description="Helical" evidence="2">
    <location>
        <begin position="229"/>
        <end position="253"/>
    </location>
</feature>
<protein>
    <submittedName>
        <fullName evidence="3">PepSY-associated TM helix domain-containing protein</fullName>
    </submittedName>
</protein>
<organism evidence="3 4">
    <name type="scientific">Asaia krungthepensis NRIC 0535</name>
    <dbReference type="NCBI Taxonomy" id="1307925"/>
    <lineage>
        <taxon>Bacteria</taxon>
        <taxon>Pseudomonadati</taxon>
        <taxon>Pseudomonadota</taxon>
        <taxon>Alphaproteobacteria</taxon>
        <taxon>Acetobacterales</taxon>
        <taxon>Acetobacteraceae</taxon>
        <taxon>Asaia</taxon>
    </lineage>
</organism>
<dbReference type="EMBL" id="BAPV01000009">
    <property type="protein sequence ID" value="GBQ87446.1"/>
    <property type="molecule type" value="Genomic_DNA"/>
</dbReference>
<feature type="transmembrane region" description="Helical" evidence="2">
    <location>
        <begin position="465"/>
        <end position="487"/>
    </location>
</feature>
<evidence type="ECO:0000313" key="3">
    <source>
        <dbReference type="EMBL" id="GBQ87446.1"/>
    </source>
</evidence>